<feature type="compositionally biased region" description="Low complexity" evidence="1">
    <location>
        <begin position="153"/>
        <end position="164"/>
    </location>
</feature>
<keyword evidence="3" id="KW-1185">Reference proteome</keyword>
<feature type="compositionally biased region" description="Low complexity" evidence="1">
    <location>
        <begin position="51"/>
        <end position="64"/>
    </location>
</feature>
<feature type="compositionally biased region" description="Acidic residues" evidence="1">
    <location>
        <begin position="178"/>
        <end position="191"/>
    </location>
</feature>
<name>A0ABY4MG07_9ACTN</name>
<gene>
    <name evidence="2" type="ORF">K9S39_37070</name>
</gene>
<evidence type="ECO:0000313" key="2">
    <source>
        <dbReference type="EMBL" id="UQA96739.1"/>
    </source>
</evidence>
<sequence length="191" mass="19769">MRRLIAVPTVLFALAAAGCGSEHEGPEVTHHTGTEAAPTGQGGTPDPDSPSPGNSSPGVPGQPVNCGEIPDALGRARNVALFADPGADGTVGCEEAHDVMTEFFQRAPQEGGGEVGSLAVRGWFCQFESGPTGTWITTCRKDRLEMHTEEASGEQPGPAPSEEPGAPDESELPPLPEETGDPMDEPSTEEL</sequence>
<organism evidence="2 3">
    <name type="scientific">Streptomyces halobius</name>
    <dbReference type="NCBI Taxonomy" id="2879846"/>
    <lineage>
        <taxon>Bacteria</taxon>
        <taxon>Bacillati</taxon>
        <taxon>Actinomycetota</taxon>
        <taxon>Actinomycetes</taxon>
        <taxon>Kitasatosporales</taxon>
        <taxon>Streptomycetaceae</taxon>
        <taxon>Streptomyces</taxon>
    </lineage>
</organism>
<evidence type="ECO:0000256" key="1">
    <source>
        <dbReference type="SAM" id="MobiDB-lite"/>
    </source>
</evidence>
<proteinExistence type="predicted"/>
<feature type="region of interest" description="Disordered" evidence="1">
    <location>
        <begin position="144"/>
        <end position="191"/>
    </location>
</feature>
<evidence type="ECO:0008006" key="4">
    <source>
        <dbReference type="Google" id="ProtNLM"/>
    </source>
</evidence>
<feature type="region of interest" description="Disordered" evidence="1">
    <location>
        <begin position="21"/>
        <end position="65"/>
    </location>
</feature>
<evidence type="ECO:0000313" key="3">
    <source>
        <dbReference type="Proteomes" id="UP000830115"/>
    </source>
</evidence>
<feature type="compositionally biased region" description="Basic and acidic residues" evidence="1">
    <location>
        <begin position="21"/>
        <end position="33"/>
    </location>
</feature>
<dbReference type="Proteomes" id="UP000830115">
    <property type="component" value="Chromosome"/>
</dbReference>
<reference evidence="2" key="1">
    <citation type="submission" date="2021-10" db="EMBL/GenBank/DDBJ databases">
        <title>Streptomyces nigrumlapis sp.nov.,an antimicrobial producing actinobacterium isolated from Black Gobi rocks.</title>
        <authorList>
            <person name="Wen Y."/>
            <person name="Zhang W."/>
            <person name="Liu X.G."/>
        </authorList>
    </citation>
    <scope>NUCLEOTIDE SEQUENCE</scope>
    <source>
        <strain evidence="2">ST13-2-2</strain>
    </source>
</reference>
<dbReference type="EMBL" id="CP086322">
    <property type="protein sequence ID" value="UQA96739.1"/>
    <property type="molecule type" value="Genomic_DNA"/>
</dbReference>
<dbReference type="PROSITE" id="PS51257">
    <property type="entry name" value="PROKAR_LIPOPROTEIN"/>
    <property type="match status" value="1"/>
</dbReference>
<accession>A0ABY4MG07</accession>
<protein>
    <recommendedName>
        <fullName evidence="4">Subtilisin inhibitor-like</fullName>
    </recommendedName>
</protein>
<dbReference type="RefSeq" id="WP_248867660.1">
    <property type="nucleotide sequence ID" value="NZ_CP086322.1"/>
</dbReference>